<dbReference type="PROSITE" id="PS00211">
    <property type="entry name" value="ABC_TRANSPORTER_1"/>
    <property type="match status" value="1"/>
</dbReference>
<keyword evidence="2" id="KW-0472">Membrane</keyword>
<dbReference type="Pfam" id="PF00005">
    <property type="entry name" value="ABC_tran"/>
    <property type="match status" value="1"/>
</dbReference>
<evidence type="ECO:0000256" key="4">
    <source>
        <dbReference type="ARBA" id="ARBA00022840"/>
    </source>
</evidence>
<dbReference type="KEGG" id="mrk:FIT61_02840"/>
<dbReference type="PROSITE" id="PS50893">
    <property type="entry name" value="ABC_TRANSPORTER_2"/>
    <property type="match status" value="1"/>
</dbReference>
<dbReference type="FunFam" id="3.40.50.300:FF:000016">
    <property type="entry name" value="Oligopeptide ABC transporter ATP-binding component"/>
    <property type="match status" value="1"/>
</dbReference>
<protein>
    <submittedName>
        <fullName evidence="6">ABC transporter ATP-binding protein</fullName>
    </submittedName>
</protein>
<dbReference type="EMBL" id="CP040986">
    <property type="protein sequence ID" value="QDD13397.1"/>
    <property type="molecule type" value="Genomic_DNA"/>
</dbReference>
<organism evidence="6 7">
    <name type="scientific">Candidatus Methylopumilus rimovensis</name>
    <dbReference type="NCBI Taxonomy" id="2588535"/>
    <lineage>
        <taxon>Bacteria</taxon>
        <taxon>Pseudomonadati</taxon>
        <taxon>Pseudomonadota</taxon>
        <taxon>Betaproteobacteria</taxon>
        <taxon>Nitrosomonadales</taxon>
        <taxon>Methylophilaceae</taxon>
        <taxon>Candidatus Methylopumilus</taxon>
    </lineage>
</organism>
<evidence type="ECO:0000313" key="7">
    <source>
        <dbReference type="Proteomes" id="UP000312102"/>
    </source>
</evidence>
<evidence type="ECO:0000313" key="6">
    <source>
        <dbReference type="EMBL" id="QDD13397.1"/>
    </source>
</evidence>
<keyword evidence="3" id="KW-0547">Nucleotide-binding</keyword>
<dbReference type="InterPro" id="IPR027417">
    <property type="entry name" value="P-loop_NTPase"/>
</dbReference>
<name>A0AAE6KP94_9PROT</name>
<dbReference type="InterPro" id="IPR003439">
    <property type="entry name" value="ABC_transporter-like_ATP-bd"/>
</dbReference>
<sequence>MAKNIKNEMLLEAKGLYKTYTQTSGFFVRRQSTIKALNNVSLSIKKGETLAIVGESGSGKSTLARCLLQLLSLDQGELFFKGKNLKTLNVKDKKDLKRHIQMVFQDPYASLNPRMKIGEILEEGLLIHGLGDKRSRDKKIRDMIKKVGLEVADVNKYPHQFSGGQRQRIGIARALIVDPELVICDEPVSALDVSIQAQILLLLKELQKELGLSYLFISHDLRVVRHMADHIVVMHQGKIVEQGSVKSIYEKPKAHYTRELLNAIPGKHFNFKVS</sequence>
<evidence type="ECO:0000256" key="3">
    <source>
        <dbReference type="ARBA" id="ARBA00022741"/>
    </source>
</evidence>
<accession>A0AAE6KP94</accession>
<dbReference type="GO" id="GO:0055085">
    <property type="term" value="P:transmembrane transport"/>
    <property type="evidence" value="ECO:0007669"/>
    <property type="project" value="UniProtKB-ARBA"/>
</dbReference>
<dbReference type="Gene3D" id="3.40.50.300">
    <property type="entry name" value="P-loop containing nucleotide triphosphate hydrolases"/>
    <property type="match status" value="1"/>
</dbReference>
<dbReference type="GO" id="GO:0016887">
    <property type="term" value="F:ATP hydrolysis activity"/>
    <property type="evidence" value="ECO:0007669"/>
    <property type="project" value="InterPro"/>
</dbReference>
<dbReference type="InterPro" id="IPR017871">
    <property type="entry name" value="ABC_transporter-like_CS"/>
</dbReference>
<keyword evidence="1" id="KW-0813">Transport</keyword>
<keyword evidence="7" id="KW-1185">Reference proteome</keyword>
<dbReference type="Proteomes" id="UP000312102">
    <property type="component" value="Chromosome"/>
</dbReference>
<dbReference type="GO" id="GO:0005524">
    <property type="term" value="F:ATP binding"/>
    <property type="evidence" value="ECO:0007669"/>
    <property type="project" value="UniProtKB-KW"/>
</dbReference>
<gene>
    <name evidence="6" type="ORF">FIT61_02840</name>
</gene>
<dbReference type="SMART" id="SM00382">
    <property type="entry name" value="AAA"/>
    <property type="match status" value="1"/>
</dbReference>
<evidence type="ECO:0000256" key="1">
    <source>
        <dbReference type="ARBA" id="ARBA00022448"/>
    </source>
</evidence>
<dbReference type="PANTHER" id="PTHR43776">
    <property type="entry name" value="TRANSPORT ATP-BINDING PROTEIN"/>
    <property type="match status" value="1"/>
</dbReference>
<dbReference type="InterPro" id="IPR003593">
    <property type="entry name" value="AAA+_ATPase"/>
</dbReference>
<dbReference type="AlphaFoldDB" id="A0AAE6KP94"/>
<evidence type="ECO:0000256" key="2">
    <source>
        <dbReference type="ARBA" id="ARBA00022475"/>
    </source>
</evidence>
<reference evidence="6 7" key="1">
    <citation type="journal article" date="2019" name="ISME J.">
        <title>Evolution in action: habitat transition from sediment to the pelagial leads to genome streamlining in Methylophilaceae.</title>
        <authorList>
            <person name="Salcher M."/>
            <person name="Schaefle D."/>
            <person name="Kaspar M."/>
            <person name="Neuenschwander S.M."/>
            <person name="Ghai R."/>
        </authorList>
    </citation>
    <scope>NUCLEOTIDE SEQUENCE [LARGE SCALE GENOMIC DNA]</scope>
    <source>
        <strain evidence="6 7">MMS-RI-1</strain>
    </source>
</reference>
<dbReference type="SUPFAM" id="SSF52540">
    <property type="entry name" value="P-loop containing nucleoside triphosphate hydrolases"/>
    <property type="match status" value="1"/>
</dbReference>
<dbReference type="CDD" id="cd03257">
    <property type="entry name" value="ABC_NikE_OppD_transporters"/>
    <property type="match status" value="1"/>
</dbReference>
<dbReference type="RefSeq" id="WP_139883122.1">
    <property type="nucleotide sequence ID" value="NZ_CP040986.1"/>
</dbReference>
<evidence type="ECO:0000259" key="5">
    <source>
        <dbReference type="PROSITE" id="PS50893"/>
    </source>
</evidence>
<feature type="domain" description="ABC transporter" evidence="5">
    <location>
        <begin position="11"/>
        <end position="261"/>
    </location>
</feature>
<proteinExistence type="predicted"/>
<keyword evidence="2" id="KW-1003">Cell membrane</keyword>
<keyword evidence="4 6" id="KW-0067">ATP-binding</keyword>
<dbReference type="InterPro" id="IPR050319">
    <property type="entry name" value="ABC_transp_ATP-bind"/>
</dbReference>